<keyword evidence="1" id="KW-0812">Transmembrane</keyword>
<feature type="transmembrane region" description="Helical" evidence="1">
    <location>
        <begin position="144"/>
        <end position="167"/>
    </location>
</feature>
<feature type="transmembrane region" description="Helical" evidence="1">
    <location>
        <begin position="36"/>
        <end position="54"/>
    </location>
</feature>
<dbReference type="Proteomes" id="UP001596368">
    <property type="component" value="Unassembled WGS sequence"/>
</dbReference>
<feature type="transmembrane region" description="Helical" evidence="1">
    <location>
        <begin position="66"/>
        <end position="84"/>
    </location>
</feature>
<protein>
    <submittedName>
        <fullName evidence="2">Uncharacterized protein</fullName>
    </submittedName>
</protein>
<name>A0ABD5XXN3_9EURY</name>
<keyword evidence="1" id="KW-1133">Transmembrane helix</keyword>
<evidence type="ECO:0000256" key="1">
    <source>
        <dbReference type="SAM" id="Phobius"/>
    </source>
</evidence>
<dbReference type="Pfam" id="PF09997">
    <property type="entry name" value="DUF2238"/>
    <property type="match status" value="1"/>
</dbReference>
<dbReference type="InterPro" id="IPR014509">
    <property type="entry name" value="YjdF-like"/>
</dbReference>
<reference evidence="2 3" key="1">
    <citation type="journal article" date="2019" name="Int. J. Syst. Evol. Microbiol.">
        <title>The Global Catalogue of Microorganisms (GCM) 10K type strain sequencing project: providing services to taxonomists for standard genome sequencing and annotation.</title>
        <authorList>
            <consortium name="The Broad Institute Genomics Platform"/>
            <consortium name="The Broad Institute Genome Sequencing Center for Infectious Disease"/>
            <person name="Wu L."/>
            <person name="Ma J."/>
        </authorList>
    </citation>
    <scope>NUCLEOTIDE SEQUENCE [LARGE SCALE GENOMIC DNA]</scope>
    <source>
        <strain evidence="2 3">DT92</strain>
    </source>
</reference>
<evidence type="ECO:0000313" key="2">
    <source>
        <dbReference type="EMBL" id="MFC7138146.1"/>
    </source>
</evidence>
<accession>A0ABD5XXN3</accession>
<dbReference type="AlphaFoldDB" id="A0ABD5XXN3"/>
<comment type="caution">
    <text evidence="2">The sequence shown here is derived from an EMBL/GenBank/DDBJ whole genome shotgun (WGS) entry which is preliminary data.</text>
</comment>
<feature type="transmembrane region" description="Helical" evidence="1">
    <location>
        <begin position="96"/>
        <end position="115"/>
    </location>
</feature>
<sequence>MVNALFALVLALLPFVLPGAVAPAVAETVRAVPELPLWVGLAGLLHVVGMLGWYDTVWWWDHLTHTVSAALLTALVYAGLLVVARADPVAALTGPGVGVVAVGFVFAVGVFWELVELMARDLSERLDIEPVLVHYGWRDTGFDLVFDVVGAVLVVATDLRVFVPVAAGAPDATRTALVWSGWGVVAGSAVLTAYLLVGWRIGTRGRSEG</sequence>
<gene>
    <name evidence="2" type="ORF">ACFQRB_20070</name>
</gene>
<feature type="transmembrane region" description="Helical" evidence="1">
    <location>
        <begin position="179"/>
        <end position="197"/>
    </location>
</feature>
<proteinExistence type="predicted"/>
<keyword evidence="1" id="KW-0472">Membrane</keyword>
<keyword evidence="3" id="KW-1185">Reference proteome</keyword>
<dbReference type="EMBL" id="JBHSZG010000008">
    <property type="protein sequence ID" value="MFC7138146.1"/>
    <property type="molecule type" value="Genomic_DNA"/>
</dbReference>
<organism evidence="2 3">
    <name type="scientific">Halobaculum litoreum</name>
    <dbReference type="NCBI Taxonomy" id="3031998"/>
    <lineage>
        <taxon>Archaea</taxon>
        <taxon>Methanobacteriati</taxon>
        <taxon>Methanobacteriota</taxon>
        <taxon>Stenosarchaea group</taxon>
        <taxon>Halobacteria</taxon>
        <taxon>Halobacteriales</taxon>
        <taxon>Haloferacaceae</taxon>
        <taxon>Halobaculum</taxon>
    </lineage>
</organism>
<evidence type="ECO:0000313" key="3">
    <source>
        <dbReference type="Proteomes" id="UP001596368"/>
    </source>
</evidence>